<sequence length="217" mass="24248">MYEGFPGGLNLSAVNWKKNDDPNLPGDETVFSPQGFLLDEPTVAFPWRDSAPDRYYGAQEPSANPILNAPLQEPSGGTIYFETTDAGRIESALAAMGVRLDSKDYAAFAASSPNPVESRYVDQIKFVWHGALRSLFKVDDDKIPPDQTLTLRQALTQFVKEQDAKWNEPGRPFSTRLRGAAGGDGEWAKEALAFGFHVENSFWQIYRIWSRAWLVTK</sequence>
<dbReference type="Proteomes" id="UP001148313">
    <property type="component" value="Unassembled WGS sequence"/>
</dbReference>
<keyword evidence="2" id="KW-1185">Reference proteome</keyword>
<name>A0ABT4VRJ7_9HYPH</name>
<organism evidence="1 2">
    <name type="scientific">Hoeflea poritis</name>
    <dbReference type="NCBI Taxonomy" id="2993659"/>
    <lineage>
        <taxon>Bacteria</taxon>
        <taxon>Pseudomonadati</taxon>
        <taxon>Pseudomonadota</taxon>
        <taxon>Alphaproteobacteria</taxon>
        <taxon>Hyphomicrobiales</taxon>
        <taxon>Rhizobiaceae</taxon>
        <taxon>Hoeflea</taxon>
    </lineage>
</organism>
<comment type="caution">
    <text evidence="1">The sequence shown here is derived from an EMBL/GenBank/DDBJ whole genome shotgun (WGS) entry which is preliminary data.</text>
</comment>
<proteinExistence type="predicted"/>
<dbReference type="EMBL" id="JAPJZH010000012">
    <property type="protein sequence ID" value="MDA4847286.1"/>
    <property type="molecule type" value="Genomic_DNA"/>
</dbReference>
<gene>
    <name evidence="1" type="ORF">OOZ53_18140</name>
</gene>
<dbReference type="RefSeq" id="WP_271091104.1">
    <property type="nucleotide sequence ID" value="NZ_JAPJZH010000012.1"/>
</dbReference>
<protein>
    <submittedName>
        <fullName evidence="1">Uncharacterized protein</fullName>
    </submittedName>
</protein>
<evidence type="ECO:0000313" key="2">
    <source>
        <dbReference type="Proteomes" id="UP001148313"/>
    </source>
</evidence>
<accession>A0ABT4VRJ7</accession>
<evidence type="ECO:0000313" key="1">
    <source>
        <dbReference type="EMBL" id="MDA4847286.1"/>
    </source>
</evidence>
<reference evidence="1" key="1">
    <citation type="submission" date="2022-11" db="EMBL/GenBank/DDBJ databases">
        <title>Hoeflea poritis sp. nov., isolated from scleractinian coral Porites lutea.</title>
        <authorList>
            <person name="Zhang G."/>
            <person name="Wei Q."/>
            <person name="Cai L."/>
        </authorList>
    </citation>
    <scope>NUCLEOTIDE SEQUENCE</scope>
    <source>
        <strain evidence="1">E7-10</strain>
    </source>
</reference>